<comment type="caution">
    <text evidence="2">The sequence shown here is derived from an EMBL/GenBank/DDBJ whole genome shotgun (WGS) entry which is preliminary data.</text>
</comment>
<accession>A0A8H7TFX4</accession>
<feature type="transmembrane region" description="Helical" evidence="1">
    <location>
        <begin position="68"/>
        <end position="89"/>
    </location>
</feature>
<dbReference type="Pfam" id="PF08560">
    <property type="entry name" value="DUF1757"/>
    <property type="match status" value="1"/>
</dbReference>
<evidence type="ECO:0000256" key="1">
    <source>
        <dbReference type="SAM" id="Phobius"/>
    </source>
</evidence>
<organism evidence="2 3">
    <name type="scientific">Cadophora malorum</name>
    <dbReference type="NCBI Taxonomy" id="108018"/>
    <lineage>
        <taxon>Eukaryota</taxon>
        <taxon>Fungi</taxon>
        <taxon>Dikarya</taxon>
        <taxon>Ascomycota</taxon>
        <taxon>Pezizomycotina</taxon>
        <taxon>Leotiomycetes</taxon>
        <taxon>Helotiales</taxon>
        <taxon>Ploettnerulaceae</taxon>
        <taxon>Cadophora</taxon>
    </lineage>
</organism>
<dbReference type="AlphaFoldDB" id="A0A8H7TFX4"/>
<keyword evidence="1" id="KW-1133">Transmembrane helix</keyword>
<protein>
    <submittedName>
        <fullName evidence="2">Uncharacterized protein</fullName>
    </submittedName>
</protein>
<keyword evidence="3" id="KW-1185">Reference proteome</keyword>
<evidence type="ECO:0000313" key="2">
    <source>
        <dbReference type="EMBL" id="KAG4418146.1"/>
    </source>
</evidence>
<feature type="transmembrane region" description="Helical" evidence="1">
    <location>
        <begin position="142"/>
        <end position="160"/>
    </location>
</feature>
<name>A0A8H7TFX4_9HELO</name>
<dbReference type="Proteomes" id="UP000664132">
    <property type="component" value="Unassembled WGS sequence"/>
</dbReference>
<sequence length="174" mass="19126">MSRLWPHPPYAEDQTYHHLILTTHVLTRAVQSGSFVGASIGATTFTLRHFNILKPRPSIIPPTLPTTVLRSTGLGALFGFTLLCIGLPMQMRGKEELEWRDRSWRLLENQGQMECDDWTYPAMAVGGLAAATRKNVLGWKGVVGGVGAGSVIGMVGYMGWRYGVQGGKREETIV</sequence>
<dbReference type="InterPro" id="IPR013869">
    <property type="entry name" value="DUF1757"/>
</dbReference>
<dbReference type="EMBL" id="JAFJYH010000136">
    <property type="protein sequence ID" value="KAG4418146.1"/>
    <property type="molecule type" value="Genomic_DNA"/>
</dbReference>
<reference evidence="2" key="1">
    <citation type="submission" date="2021-02" db="EMBL/GenBank/DDBJ databases">
        <title>Genome sequence Cadophora malorum strain M34.</title>
        <authorList>
            <person name="Stefanovic E."/>
            <person name="Vu D."/>
            <person name="Scully C."/>
            <person name="Dijksterhuis J."/>
            <person name="Roader J."/>
            <person name="Houbraken J."/>
        </authorList>
    </citation>
    <scope>NUCLEOTIDE SEQUENCE</scope>
    <source>
        <strain evidence="2">M34</strain>
    </source>
</reference>
<keyword evidence="1" id="KW-0472">Membrane</keyword>
<dbReference type="OrthoDB" id="544298at2759"/>
<proteinExistence type="predicted"/>
<gene>
    <name evidence="2" type="ORF">IFR04_008739</name>
</gene>
<keyword evidence="1" id="KW-0812">Transmembrane</keyword>
<evidence type="ECO:0000313" key="3">
    <source>
        <dbReference type="Proteomes" id="UP000664132"/>
    </source>
</evidence>